<dbReference type="SUPFAM" id="SSF53850">
    <property type="entry name" value="Periplasmic binding protein-like II"/>
    <property type="match status" value="1"/>
</dbReference>
<dbReference type="InterPro" id="IPR024370">
    <property type="entry name" value="PBP_domain"/>
</dbReference>
<proteinExistence type="predicted"/>
<dbReference type="PANTHER" id="PTHR30570">
    <property type="entry name" value="PERIPLASMIC PHOSPHATE BINDING COMPONENT OF PHOSPHATE ABC TRANSPORTER"/>
    <property type="match status" value="1"/>
</dbReference>
<dbReference type="Pfam" id="PF12849">
    <property type="entry name" value="PBP_like_2"/>
    <property type="match status" value="1"/>
</dbReference>
<keyword evidence="1" id="KW-0732">Signal</keyword>
<gene>
    <name evidence="4" type="primary">sphX_2</name>
    <name evidence="4" type="ORF">NCTC12151_03491</name>
</gene>
<feature type="transmembrane region" description="Helical" evidence="2">
    <location>
        <begin position="130"/>
        <end position="149"/>
    </location>
</feature>
<dbReference type="CDD" id="cd13566">
    <property type="entry name" value="PBP2_phosphate"/>
    <property type="match status" value="1"/>
</dbReference>
<dbReference type="RefSeq" id="WP_111741751.1">
    <property type="nucleotide sequence ID" value="NZ_LR698987.1"/>
</dbReference>
<dbReference type="EMBL" id="LS483470">
    <property type="protein sequence ID" value="SQI44157.1"/>
    <property type="molecule type" value="Genomic_DNA"/>
</dbReference>
<feature type="domain" description="PBP" evidence="3">
    <location>
        <begin position="231"/>
        <end position="468"/>
    </location>
</feature>
<feature type="transmembrane region" description="Helical" evidence="2">
    <location>
        <begin position="105"/>
        <end position="123"/>
    </location>
</feature>
<organism evidence="4 5">
    <name type="scientific">Leminorella richardii</name>
    <dbReference type="NCBI Taxonomy" id="158841"/>
    <lineage>
        <taxon>Bacteria</taxon>
        <taxon>Pseudomonadati</taxon>
        <taxon>Pseudomonadota</taxon>
        <taxon>Gammaproteobacteria</taxon>
        <taxon>Enterobacterales</taxon>
        <taxon>Budviciaceae</taxon>
        <taxon>Leminorella</taxon>
    </lineage>
</organism>
<evidence type="ECO:0000259" key="3">
    <source>
        <dbReference type="Pfam" id="PF12849"/>
    </source>
</evidence>
<sequence>MNLKYLLLTLLMLLIVLPALTQGIPLLLIPVFSFLSSNQYTEAALLGAPIGVIFVGYLWGKSVQLPDRFWPRYSPMLIAIFYILIFWVVAMFISGGDFTHDAFDWLGIGFIPFFAAYFVAALGGEFWIMLWAPLGTYTVFSLAMAFGAYRARKTLVDKKGFAASLSLFCALLLVAGCQGYSRSNNLITEDTTKTVMESIPLSSYRPFNKTNRLTPVDKPSLHIAKDWPRLDGATAAYPVYASAVQAIYQGLDATTVQKYVDSNKTPVAYKRLIDGEVDLIFAAEPSAEQRKMAADKGLTFTQIPFSREAFVFVTSKDNPVTSLTVEQIRGIYSGKINNWSEVGGKDENIIPFQRPVNSGSQTVMLSKVMQGTKMRQPLETEYARGMGGLVRRVANYQNVTNALGYSFRYYASQMDASEKLRLLAVNGVEPSVENVRNGSYPFTTDVYMVTIGNPSANTQKLIDWFLSPQGQKLVEDVGYVAIGEGK</sequence>
<dbReference type="PANTHER" id="PTHR30570:SF1">
    <property type="entry name" value="PHOSPHATE-BINDING PROTEIN PSTS"/>
    <property type="match status" value="1"/>
</dbReference>
<keyword evidence="5" id="KW-1185">Reference proteome</keyword>
<dbReference type="Gene3D" id="3.40.190.10">
    <property type="entry name" value="Periplasmic binding protein-like II"/>
    <property type="match status" value="2"/>
</dbReference>
<dbReference type="OrthoDB" id="9765713at2"/>
<feature type="transmembrane region" description="Helical" evidence="2">
    <location>
        <begin position="39"/>
        <end position="60"/>
    </location>
</feature>
<dbReference type="InterPro" id="IPR050811">
    <property type="entry name" value="Phosphate_ABC_transporter"/>
</dbReference>
<keyword evidence="2" id="KW-0812">Transmembrane</keyword>
<reference evidence="4 5" key="1">
    <citation type="submission" date="2018-06" db="EMBL/GenBank/DDBJ databases">
        <authorList>
            <consortium name="Pathogen Informatics"/>
            <person name="Doyle S."/>
        </authorList>
    </citation>
    <scope>NUCLEOTIDE SEQUENCE [LARGE SCALE GENOMIC DNA]</scope>
    <source>
        <strain evidence="4 5">NCTC12151</strain>
    </source>
</reference>
<evidence type="ECO:0000256" key="1">
    <source>
        <dbReference type="ARBA" id="ARBA00022729"/>
    </source>
</evidence>
<feature type="transmembrane region" description="Helical" evidence="2">
    <location>
        <begin position="72"/>
        <end position="93"/>
    </location>
</feature>
<evidence type="ECO:0000313" key="4">
    <source>
        <dbReference type="EMBL" id="SQI44157.1"/>
    </source>
</evidence>
<accession>A0A2X4UWB7</accession>
<protein>
    <submittedName>
        <fullName evidence="4">Phosphate binding protein</fullName>
    </submittedName>
</protein>
<keyword evidence="2" id="KW-0472">Membrane</keyword>
<evidence type="ECO:0000313" key="5">
    <source>
        <dbReference type="Proteomes" id="UP000249005"/>
    </source>
</evidence>
<keyword evidence="2" id="KW-1133">Transmembrane helix</keyword>
<name>A0A2X4UWB7_9GAMM</name>
<dbReference type="KEGG" id="lri:NCTC12151_03491"/>
<dbReference type="AlphaFoldDB" id="A0A2X4UWB7"/>
<dbReference type="Proteomes" id="UP000249005">
    <property type="component" value="Chromosome 1"/>
</dbReference>
<evidence type="ECO:0000256" key="2">
    <source>
        <dbReference type="SAM" id="Phobius"/>
    </source>
</evidence>